<sequence length="273" mass="30332">MPDKASGGEKTETSSTNATEIKIGDKVIPVKDIENLLSQQAAMTQESQKIAALRNTADKYGVSVEDYVRNAEGAIAITAKLMEDGTLDEHGNLVRGEVKKMDDTHVSPLNVQAQHTEVKADPRLDGLVKAVDEISKKLADRDKDITSVMKLGLKRDIMTAHPELTDREALAVLDNLHQNPNKSVWDHAKEAVETKKLQERESEEVYAKKFGIDIDTWRKRNEQKTQGKEGASAIIGEKKLVFGSRARLHGGKEKIATPREAMVKFMNERLHSN</sequence>
<dbReference type="AlphaFoldDB" id="A0A6M3LBF5"/>
<protein>
    <submittedName>
        <fullName evidence="1">Uncharacterized protein</fullName>
    </submittedName>
</protein>
<organism evidence="1">
    <name type="scientific">viral metagenome</name>
    <dbReference type="NCBI Taxonomy" id="1070528"/>
    <lineage>
        <taxon>unclassified sequences</taxon>
        <taxon>metagenomes</taxon>
        <taxon>organismal metagenomes</taxon>
    </lineage>
</organism>
<proteinExistence type="predicted"/>
<reference evidence="1" key="1">
    <citation type="submission" date="2020-03" db="EMBL/GenBank/DDBJ databases">
        <title>The deep terrestrial virosphere.</title>
        <authorList>
            <person name="Holmfeldt K."/>
            <person name="Nilsson E."/>
            <person name="Simone D."/>
            <person name="Lopez-Fernandez M."/>
            <person name="Wu X."/>
            <person name="de Brujin I."/>
            <person name="Lundin D."/>
            <person name="Andersson A."/>
            <person name="Bertilsson S."/>
            <person name="Dopson M."/>
        </authorList>
    </citation>
    <scope>NUCLEOTIDE SEQUENCE</scope>
    <source>
        <strain evidence="1">MM415B03288</strain>
    </source>
</reference>
<dbReference type="EMBL" id="MT143006">
    <property type="protein sequence ID" value="QJA91689.1"/>
    <property type="molecule type" value="Genomic_DNA"/>
</dbReference>
<accession>A0A6M3LBF5</accession>
<gene>
    <name evidence="1" type="ORF">MM415B03288_0005</name>
</gene>
<name>A0A6M3LBF5_9ZZZZ</name>
<evidence type="ECO:0000313" key="1">
    <source>
        <dbReference type="EMBL" id="QJA91689.1"/>
    </source>
</evidence>